<keyword evidence="9" id="KW-1185">Reference proteome</keyword>
<comment type="caution">
    <text evidence="8">The sequence shown here is derived from an EMBL/GenBank/DDBJ whole genome shotgun (WGS) entry which is preliminary data.</text>
</comment>
<dbReference type="EC" id="2.4.1.-" evidence="7"/>
<evidence type="ECO:0000256" key="2">
    <source>
        <dbReference type="ARBA" id="ARBA00004922"/>
    </source>
</evidence>
<keyword evidence="7" id="KW-0333">Golgi apparatus</keyword>
<dbReference type="Proteomes" id="UP001162483">
    <property type="component" value="Unassembled WGS sequence"/>
</dbReference>
<protein>
    <recommendedName>
        <fullName evidence="7">L-Fucosyltransferase</fullName>
        <ecNumber evidence="7">2.4.1.-</ecNumber>
    </recommendedName>
</protein>
<name>A0ABN9AWD0_9NEOB</name>
<comment type="pathway">
    <text evidence="2 7">Protein modification; protein glycosylation.</text>
</comment>
<evidence type="ECO:0000256" key="4">
    <source>
        <dbReference type="ARBA" id="ARBA00022679"/>
    </source>
</evidence>
<dbReference type="CDD" id="cd11301">
    <property type="entry name" value="Fut1_Fut2_like"/>
    <property type="match status" value="1"/>
</dbReference>
<dbReference type="PANTHER" id="PTHR11927:SF9">
    <property type="entry name" value="L-FUCOSYLTRANSFERASE"/>
    <property type="match status" value="1"/>
</dbReference>
<keyword evidence="4 7" id="KW-0808">Transferase</keyword>
<gene>
    <name evidence="8" type="ORF">SPARVUS_LOCUS1643636</name>
</gene>
<evidence type="ECO:0000256" key="5">
    <source>
        <dbReference type="ARBA" id="ARBA00022968"/>
    </source>
</evidence>
<keyword evidence="5 7" id="KW-0812">Transmembrane</keyword>
<comment type="catalytic activity">
    <reaction evidence="6">
        <text>a ganglioside GM1 + GDP-beta-L-fucose = a ganglioside Fuc-GM1 + GDP + H(+)</text>
        <dbReference type="Rhea" id="RHEA:48292"/>
        <dbReference type="ChEBI" id="CHEBI:15378"/>
        <dbReference type="ChEBI" id="CHEBI:57273"/>
        <dbReference type="ChEBI" id="CHEBI:58189"/>
        <dbReference type="ChEBI" id="CHEBI:82639"/>
        <dbReference type="ChEBI" id="CHEBI:90189"/>
    </reaction>
    <physiologicalReaction direction="left-to-right" evidence="6">
        <dbReference type="Rhea" id="RHEA:48293"/>
    </physiologicalReaction>
</comment>
<evidence type="ECO:0000256" key="3">
    <source>
        <dbReference type="ARBA" id="ARBA00022676"/>
    </source>
</evidence>
<evidence type="ECO:0000313" key="8">
    <source>
        <dbReference type="EMBL" id="CAI9539789.1"/>
    </source>
</evidence>
<dbReference type="PANTHER" id="PTHR11927">
    <property type="entry name" value="GALACTOSIDE 2-L-FUCOSYLTRANSFERASE"/>
    <property type="match status" value="1"/>
</dbReference>
<dbReference type="Gene3D" id="3.40.50.11350">
    <property type="match status" value="1"/>
</dbReference>
<sequence>MNPENRMPKNNDHAFEPTGVWTVEPSGRLGNLIGQYATLYAFAKRHGHQAYILPYMHSALSKIFKIKLPVINREVADRIPWKTFRIYNNWMSEEYYNISGQYVKLSGYPFSWTFYHHLKEEILKEFTFHEFIREESNAYLADIRGNKTNTTFIGIHVRRGDYVDIMLKSKKGVLASKKYLDKAMEYFRKKYTNPLFVVTSNDLVWCKSNINNSLGDVYFIGDGKEGSPGRDFALLVHCNHTIMTIGTFGLYAAYLAGGETIYLTNYTLPDFPRVTRFKYETIFLPEWIGIPADLSPLLRKD</sequence>
<evidence type="ECO:0000256" key="6">
    <source>
        <dbReference type="ARBA" id="ARBA00043729"/>
    </source>
</evidence>
<reference evidence="8" key="1">
    <citation type="submission" date="2023-05" db="EMBL/GenBank/DDBJ databases">
        <authorList>
            <person name="Stuckert A."/>
        </authorList>
    </citation>
    <scope>NUCLEOTIDE SEQUENCE</scope>
</reference>
<dbReference type="Pfam" id="PF01531">
    <property type="entry name" value="Glyco_transf_11"/>
    <property type="match status" value="1"/>
</dbReference>
<accession>A0ABN9AWD0</accession>
<comment type="subcellular location">
    <subcellularLocation>
        <location evidence="1 7">Golgi apparatus</location>
        <location evidence="1 7">Golgi stack membrane</location>
        <topology evidence="1 7">Single-pass type II membrane protein</topology>
    </subcellularLocation>
</comment>
<comment type="similarity">
    <text evidence="7">Belongs to the glycosyltransferase 11 family.</text>
</comment>
<evidence type="ECO:0000256" key="7">
    <source>
        <dbReference type="RuleBase" id="RU363129"/>
    </source>
</evidence>
<organism evidence="8 9">
    <name type="scientific">Staurois parvus</name>
    <dbReference type="NCBI Taxonomy" id="386267"/>
    <lineage>
        <taxon>Eukaryota</taxon>
        <taxon>Metazoa</taxon>
        <taxon>Chordata</taxon>
        <taxon>Craniata</taxon>
        <taxon>Vertebrata</taxon>
        <taxon>Euteleostomi</taxon>
        <taxon>Amphibia</taxon>
        <taxon>Batrachia</taxon>
        <taxon>Anura</taxon>
        <taxon>Neobatrachia</taxon>
        <taxon>Ranoidea</taxon>
        <taxon>Ranidae</taxon>
        <taxon>Staurois</taxon>
    </lineage>
</organism>
<keyword evidence="3 7" id="KW-0328">Glycosyltransferase</keyword>
<evidence type="ECO:0000256" key="1">
    <source>
        <dbReference type="ARBA" id="ARBA00004447"/>
    </source>
</evidence>
<evidence type="ECO:0000313" key="9">
    <source>
        <dbReference type="Proteomes" id="UP001162483"/>
    </source>
</evidence>
<proteinExistence type="inferred from homology"/>
<keyword evidence="5 7" id="KW-0735">Signal-anchor</keyword>
<keyword evidence="7" id="KW-0325">Glycoprotein</keyword>
<dbReference type="EMBL" id="CATNWA010001307">
    <property type="protein sequence ID" value="CAI9539789.1"/>
    <property type="molecule type" value="Genomic_DNA"/>
</dbReference>
<dbReference type="InterPro" id="IPR002516">
    <property type="entry name" value="Glyco_trans_11"/>
</dbReference>